<keyword evidence="1" id="KW-0812">Transmembrane</keyword>
<reference evidence="2 3" key="1">
    <citation type="submission" date="2023-10" db="EMBL/GenBank/DDBJ databases">
        <title>Rubellicoccus peritrichatus gen. nov., sp. nov., isolated from an algae of coral reef tank.</title>
        <authorList>
            <person name="Luo J."/>
        </authorList>
    </citation>
    <scope>NUCLEOTIDE SEQUENCE [LARGE SCALE GENOMIC DNA]</scope>
    <source>
        <strain evidence="2 3">CR14</strain>
    </source>
</reference>
<dbReference type="Proteomes" id="UP001304300">
    <property type="component" value="Chromosome"/>
</dbReference>
<keyword evidence="3" id="KW-1185">Reference proteome</keyword>
<evidence type="ECO:0000313" key="3">
    <source>
        <dbReference type="Proteomes" id="UP001304300"/>
    </source>
</evidence>
<feature type="transmembrane region" description="Helical" evidence="1">
    <location>
        <begin position="12"/>
        <end position="37"/>
    </location>
</feature>
<organism evidence="2 3">
    <name type="scientific">Rubellicoccus peritrichatus</name>
    <dbReference type="NCBI Taxonomy" id="3080537"/>
    <lineage>
        <taxon>Bacteria</taxon>
        <taxon>Pseudomonadati</taxon>
        <taxon>Verrucomicrobiota</taxon>
        <taxon>Opitutia</taxon>
        <taxon>Puniceicoccales</taxon>
        <taxon>Cerasicoccaceae</taxon>
        <taxon>Rubellicoccus</taxon>
    </lineage>
</organism>
<sequence>MKKSFSNHDSGFALIVAISLMAFIILMLLSLSALVSLELASTTTDRDRIRAEENALLGLNVALGNIQRLLGKDQRVSASPLLLDRNISAGDPRENWTGVWDSAEFLSDGITPNPNFGQHLGWLISGFDDAGFAGGVPAFSSSFNGDGELSDVSNAKLIGGGTVDHGAGSNLVDYIAAPRIEIDGTSSYAYWVSDEGRKAQVNLASRDDLGETYTGTTDNIKSRFYLSSPARFNASALSGLEDLQLEGDEGLARAVFRSNSSRDLILGEPGDVIDSKWSDALPSFHHDLNYGSITLQTDVRNGGLKRDLSLLFELDDADFARTPYSGEATDSVFDNWAGSELPLTDGSDYVDPATGDQVSYLFKEPVPEYVGKDAYLRGPTWHYLRDFYRLYKDVDGNSTRPVINTRPFAPNAGDFASKGGERGYIWTMESDNGGDIQNKDSYVNTVVQTKHDPNEKVTRLTGHEIMPMLNRIVFIFSLYEDRSVDEWVLRAPGETTSDGSVAKEYMFDTTGGITNAIALVVDPIVYLWNPYNVAIEFDGGFKVHSTSFPFMISIAPPGTDILPPISDPTIPQMTGHIATFGRMNSSNFGKLDIVVGGSGDIIRMEPGEVKVFSSAEKAPIPLADLPKVNTENSSVSSPMFRVIEGFNQDGGVLLGRRENTKESFPDEGVLHQLKTSSSQSLEVNVFPWGSGFFSDNNNDGINDKDFRSRTSVGSVNEFAYVPSNVLSQGGSLVETDTYLQRLFLQLYGPSNATGAREPVMDLLYGDSGTGGDFPLVVKPSEIDNQPNRKWPFLFYGTYQNPVEPDLDRVESPAEFVGTMSPFAPNVDAQFSNFRVSNPPFSVQLGHADSYDEIQELDGRGFFGTGYSASGETHLVISEIPTYPLRSLASLQHARISPSSYMPGQAIGNSWATGFVGRDQKYDRDGRYTQYDISYLSNEALFDSYFFSSLTPTMDLTGDVREAMDLKATLSALVQAVSSEGRMPELSNERFEYVGGTDALDISSGVSTFTDNLSGVDGFSKTASYFGVRGGFNINSLSVNAWDAFLASTLGTDYDYLDPVSGFSTKANSDLTILPRSTLPNADSSNEWLGPKGLTGIQRRQLAEAIVAQVELRGPFLSLSDFVNRELAIADEGKVGPIQAAIDSLDINDGQQYENAYIKGVSNDFHVDNVTAKTGVGTPQYLAQADVLTPLAPYLSARSDTFVVRSYGDVEDPFTNEIKSRAWCEAVVQRIPKFVDESEAPDTQLPNLTQFDNQNLGRQFRVISFRWLNEDEV</sequence>
<name>A0AAQ3QXY2_9BACT</name>
<dbReference type="EMBL" id="CP136920">
    <property type="protein sequence ID" value="WOO43275.1"/>
    <property type="molecule type" value="Genomic_DNA"/>
</dbReference>
<dbReference type="RefSeq" id="WP_317835820.1">
    <property type="nucleotide sequence ID" value="NZ_CP136920.1"/>
</dbReference>
<dbReference type="AlphaFoldDB" id="A0AAQ3QXY2"/>
<evidence type="ECO:0000313" key="2">
    <source>
        <dbReference type="EMBL" id="WOO43275.1"/>
    </source>
</evidence>
<keyword evidence="1" id="KW-0472">Membrane</keyword>
<accession>A0AAQ3QXY2</accession>
<protein>
    <submittedName>
        <fullName evidence="2">Uncharacterized protein</fullName>
    </submittedName>
</protein>
<proteinExistence type="predicted"/>
<keyword evidence="1" id="KW-1133">Transmembrane helix</keyword>
<gene>
    <name evidence="2" type="ORF">RZN69_09250</name>
</gene>
<dbReference type="KEGG" id="puo:RZN69_09250"/>
<evidence type="ECO:0000256" key="1">
    <source>
        <dbReference type="SAM" id="Phobius"/>
    </source>
</evidence>